<feature type="domain" description="Pseudouridine synthase RsuA/RluA-like" evidence="5">
    <location>
        <begin position="89"/>
        <end position="231"/>
    </location>
</feature>
<dbReference type="PROSITE" id="PS01129">
    <property type="entry name" value="PSI_RLU"/>
    <property type="match status" value="1"/>
</dbReference>
<gene>
    <name evidence="6" type="ORF">H9811_00595</name>
</gene>
<dbReference type="InterPro" id="IPR006145">
    <property type="entry name" value="PsdUridine_synth_RsuA/RluA"/>
</dbReference>
<dbReference type="PANTHER" id="PTHR21600:SF35">
    <property type="entry name" value="PSEUDOURIDINE SYNTHASE"/>
    <property type="match status" value="1"/>
</dbReference>
<sequence length="299" mass="32336">MELRYVVPSEAEGQRLGFFLRTCGVSAGMIKSVKHTGQGFFADGQEIHTDQRVHAGQSISFALPPESATSVTPQPIPLSIVYEDEFAAVLDKPAGLAVHPTLNYPDHTLANGWIYYLQSQGKSGVFRPVNRIDKNTSGLVLCAQNAFAAPLLASHVQKCYLAIVQGSLPLGPGKVEAPIGRRGDSIIGRCVTPQGKYSLTEYTVLASGRQHSLLACTPRTGRTHQIRVHMSYIGHPLAGDTLYGGSTEAIGRHALHCAVLHFVQPVTHDNIRVTSPLPPDMQLLLQAEGLLNGWTLNDF</sequence>
<dbReference type="PANTHER" id="PTHR21600">
    <property type="entry name" value="MITOCHONDRIAL RNA PSEUDOURIDINE SYNTHASE"/>
    <property type="match status" value="1"/>
</dbReference>
<dbReference type="AlphaFoldDB" id="A0A9D2EPE5"/>
<evidence type="ECO:0000256" key="1">
    <source>
        <dbReference type="ARBA" id="ARBA00000073"/>
    </source>
</evidence>
<dbReference type="NCBIfam" id="TIGR00005">
    <property type="entry name" value="rluA_subfam"/>
    <property type="match status" value="1"/>
</dbReference>
<dbReference type="CDD" id="cd02869">
    <property type="entry name" value="PseudoU_synth_RluA_like"/>
    <property type="match status" value="1"/>
</dbReference>
<dbReference type="InterPro" id="IPR050188">
    <property type="entry name" value="RluA_PseudoU_synthase"/>
</dbReference>
<dbReference type="SUPFAM" id="SSF55120">
    <property type="entry name" value="Pseudouridine synthase"/>
    <property type="match status" value="1"/>
</dbReference>
<evidence type="ECO:0000256" key="2">
    <source>
        <dbReference type="ARBA" id="ARBA00010876"/>
    </source>
</evidence>
<reference evidence="6" key="1">
    <citation type="journal article" date="2021" name="PeerJ">
        <title>Extensive microbial diversity within the chicken gut microbiome revealed by metagenomics and culture.</title>
        <authorList>
            <person name="Gilroy R."/>
            <person name="Ravi A."/>
            <person name="Getino M."/>
            <person name="Pursley I."/>
            <person name="Horton D.L."/>
            <person name="Alikhan N.F."/>
            <person name="Baker D."/>
            <person name="Gharbi K."/>
            <person name="Hall N."/>
            <person name="Watson M."/>
            <person name="Adriaenssens E.M."/>
            <person name="Foster-Nyarko E."/>
            <person name="Jarju S."/>
            <person name="Secka A."/>
            <person name="Antonio M."/>
            <person name="Oren A."/>
            <person name="Chaudhuri R.R."/>
            <person name="La Ragione R."/>
            <person name="Hildebrand F."/>
            <person name="Pallen M.J."/>
        </authorList>
    </citation>
    <scope>NUCLEOTIDE SEQUENCE</scope>
    <source>
        <strain evidence="6">ChiSxjej1B13-11774</strain>
    </source>
</reference>
<comment type="similarity">
    <text evidence="2 4">Belongs to the pseudouridine synthase RluA family.</text>
</comment>
<evidence type="ECO:0000313" key="7">
    <source>
        <dbReference type="Proteomes" id="UP000824048"/>
    </source>
</evidence>
<dbReference type="InterPro" id="IPR006224">
    <property type="entry name" value="PsdUridine_synth_RluA-like_CS"/>
</dbReference>
<dbReference type="GO" id="GO:0140098">
    <property type="term" value="F:catalytic activity, acting on RNA"/>
    <property type="evidence" value="ECO:0007669"/>
    <property type="project" value="UniProtKB-ARBA"/>
</dbReference>
<evidence type="ECO:0000256" key="4">
    <source>
        <dbReference type="RuleBase" id="RU362028"/>
    </source>
</evidence>
<organism evidence="6 7">
    <name type="scientific">Candidatus Gemmiger excrementigallinarum</name>
    <dbReference type="NCBI Taxonomy" id="2838609"/>
    <lineage>
        <taxon>Bacteria</taxon>
        <taxon>Bacillati</taxon>
        <taxon>Bacillota</taxon>
        <taxon>Clostridia</taxon>
        <taxon>Eubacteriales</taxon>
        <taxon>Gemmiger</taxon>
    </lineage>
</organism>
<evidence type="ECO:0000259" key="5">
    <source>
        <dbReference type="Pfam" id="PF00849"/>
    </source>
</evidence>
<dbReference type="GO" id="GO:0003723">
    <property type="term" value="F:RNA binding"/>
    <property type="evidence" value="ECO:0007669"/>
    <property type="project" value="InterPro"/>
</dbReference>
<evidence type="ECO:0000256" key="3">
    <source>
        <dbReference type="PIRSR" id="PIRSR606225-1"/>
    </source>
</evidence>
<accession>A0A9D2EPE5</accession>
<comment type="function">
    <text evidence="4">Responsible for synthesis of pseudouridine from uracil.</text>
</comment>
<dbReference type="Gene3D" id="3.30.2350.10">
    <property type="entry name" value="Pseudouridine synthase"/>
    <property type="match status" value="1"/>
</dbReference>
<comment type="catalytic activity">
    <reaction evidence="1 4">
        <text>a uridine in RNA = a pseudouridine in RNA</text>
        <dbReference type="Rhea" id="RHEA:48348"/>
        <dbReference type="Rhea" id="RHEA-COMP:12068"/>
        <dbReference type="Rhea" id="RHEA-COMP:12069"/>
        <dbReference type="ChEBI" id="CHEBI:65314"/>
        <dbReference type="ChEBI" id="CHEBI:65315"/>
    </reaction>
</comment>
<dbReference type="Pfam" id="PF00849">
    <property type="entry name" value="PseudoU_synth_2"/>
    <property type="match status" value="1"/>
</dbReference>
<dbReference type="InterPro" id="IPR020103">
    <property type="entry name" value="PsdUridine_synth_cat_dom_sf"/>
</dbReference>
<dbReference type="EMBL" id="DXBP01000003">
    <property type="protein sequence ID" value="HIZ41041.1"/>
    <property type="molecule type" value="Genomic_DNA"/>
</dbReference>
<comment type="caution">
    <text evidence="6">The sequence shown here is derived from an EMBL/GenBank/DDBJ whole genome shotgun (WGS) entry which is preliminary data.</text>
</comment>
<reference evidence="6" key="2">
    <citation type="submission" date="2021-04" db="EMBL/GenBank/DDBJ databases">
        <authorList>
            <person name="Gilroy R."/>
        </authorList>
    </citation>
    <scope>NUCLEOTIDE SEQUENCE</scope>
    <source>
        <strain evidence="6">ChiSxjej1B13-11774</strain>
    </source>
</reference>
<keyword evidence="4" id="KW-0413">Isomerase</keyword>
<proteinExistence type="inferred from homology"/>
<dbReference type="EC" id="5.4.99.-" evidence="4"/>
<feature type="active site" evidence="3">
    <location>
        <position position="133"/>
    </location>
</feature>
<dbReference type="Proteomes" id="UP000824048">
    <property type="component" value="Unassembled WGS sequence"/>
</dbReference>
<protein>
    <recommendedName>
        <fullName evidence="4">Pseudouridine synthase</fullName>
        <ecNumber evidence="4">5.4.99.-</ecNumber>
    </recommendedName>
</protein>
<name>A0A9D2EPE5_9FIRM</name>
<evidence type="ECO:0000313" key="6">
    <source>
        <dbReference type="EMBL" id="HIZ41041.1"/>
    </source>
</evidence>
<dbReference type="GO" id="GO:0009982">
    <property type="term" value="F:pseudouridine synthase activity"/>
    <property type="evidence" value="ECO:0007669"/>
    <property type="project" value="InterPro"/>
</dbReference>
<dbReference type="GO" id="GO:0000455">
    <property type="term" value="P:enzyme-directed rRNA pseudouridine synthesis"/>
    <property type="evidence" value="ECO:0007669"/>
    <property type="project" value="TreeGrafter"/>
</dbReference>
<dbReference type="InterPro" id="IPR006225">
    <property type="entry name" value="PsdUridine_synth_RluC/D"/>
</dbReference>